<evidence type="ECO:0000313" key="3">
    <source>
        <dbReference type="EMBL" id="KAL1128955.1"/>
    </source>
</evidence>
<accession>A0ABD0YCB4</accession>
<gene>
    <name evidence="3" type="ORF">AAG570_013489</name>
</gene>
<organism evidence="3 4">
    <name type="scientific">Ranatra chinensis</name>
    <dbReference type="NCBI Taxonomy" id="642074"/>
    <lineage>
        <taxon>Eukaryota</taxon>
        <taxon>Metazoa</taxon>
        <taxon>Ecdysozoa</taxon>
        <taxon>Arthropoda</taxon>
        <taxon>Hexapoda</taxon>
        <taxon>Insecta</taxon>
        <taxon>Pterygota</taxon>
        <taxon>Neoptera</taxon>
        <taxon>Paraneoptera</taxon>
        <taxon>Hemiptera</taxon>
        <taxon>Heteroptera</taxon>
        <taxon>Panheteroptera</taxon>
        <taxon>Nepomorpha</taxon>
        <taxon>Nepidae</taxon>
        <taxon>Ranatrinae</taxon>
        <taxon>Ranatra</taxon>
    </lineage>
</organism>
<protein>
    <submittedName>
        <fullName evidence="3">Uncharacterized protein</fullName>
    </submittedName>
</protein>
<proteinExistence type="predicted"/>
<reference evidence="3 4" key="1">
    <citation type="submission" date="2024-07" db="EMBL/GenBank/DDBJ databases">
        <title>Chromosome-level genome assembly of the water stick insect Ranatra chinensis (Heteroptera: Nepidae).</title>
        <authorList>
            <person name="Liu X."/>
        </authorList>
    </citation>
    <scope>NUCLEOTIDE SEQUENCE [LARGE SCALE GENOMIC DNA]</scope>
    <source>
        <strain evidence="3">Cailab_2021Rc</strain>
        <tissue evidence="3">Muscle</tissue>
    </source>
</reference>
<feature type="coiled-coil region" evidence="1">
    <location>
        <begin position="120"/>
        <end position="147"/>
    </location>
</feature>
<dbReference type="AlphaFoldDB" id="A0ABD0YCB4"/>
<evidence type="ECO:0000313" key="4">
    <source>
        <dbReference type="Proteomes" id="UP001558652"/>
    </source>
</evidence>
<feature type="coiled-coil region" evidence="1">
    <location>
        <begin position="14"/>
        <end position="48"/>
    </location>
</feature>
<dbReference type="EMBL" id="JBFDAA010000009">
    <property type="protein sequence ID" value="KAL1128955.1"/>
    <property type="molecule type" value="Genomic_DNA"/>
</dbReference>
<name>A0ABD0YCB4_9HEMI</name>
<evidence type="ECO:0000256" key="2">
    <source>
        <dbReference type="SAM" id="MobiDB-lite"/>
    </source>
</evidence>
<keyword evidence="4" id="KW-1185">Reference proteome</keyword>
<feature type="region of interest" description="Disordered" evidence="2">
    <location>
        <begin position="53"/>
        <end position="103"/>
    </location>
</feature>
<comment type="caution">
    <text evidence="3">The sequence shown here is derived from an EMBL/GenBank/DDBJ whole genome shotgun (WGS) entry which is preliminary data.</text>
</comment>
<evidence type="ECO:0000256" key="1">
    <source>
        <dbReference type="SAM" id="Coils"/>
    </source>
</evidence>
<keyword evidence="1" id="KW-0175">Coiled coil</keyword>
<dbReference type="Proteomes" id="UP001558652">
    <property type="component" value="Unassembled WGS sequence"/>
</dbReference>
<feature type="compositionally biased region" description="Basic and acidic residues" evidence="2">
    <location>
        <begin position="85"/>
        <end position="95"/>
    </location>
</feature>
<sequence>MIEEGAVDICPNELKGLKQSLDLHRAQLEEVRQDLGERIRELEQWKHNWEMQKGSLIPQKKSGNSEEARFQSIEEEEEQPQTTLTEKRENDEHSLRQSGSEVENSSGFCLQAKETGIKNWESFSRKLKQLEEREVKLEEDIALLQYNGNNLNRMASELGRKINWKRLISKISSGPLVKTFLNIFFPVVTKVFGYCEFLNGPPLEEEMEILCKMVQDIDESLSDLLKQKEELSVVLVFMRREFS</sequence>